<organism evidence="1 2">
    <name type="scientific">Massilia solisilvae</name>
    <dbReference type="NCBI Taxonomy" id="1811225"/>
    <lineage>
        <taxon>Bacteria</taxon>
        <taxon>Pseudomonadati</taxon>
        <taxon>Pseudomonadota</taxon>
        <taxon>Betaproteobacteria</taxon>
        <taxon>Burkholderiales</taxon>
        <taxon>Oxalobacteraceae</taxon>
        <taxon>Telluria group</taxon>
        <taxon>Massilia</taxon>
    </lineage>
</organism>
<comment type="caution">
    <text evidence="1">The sequence shown here is derived from an EMBL/GenBank/DDBJ whole genome shotgun (WGS) entry which is preliminary data.</text>
</comment>
<accession>A0ABT2BNY4</accession>
<evidence type="ECO:0000313" key="2">
    <source>
        <dbReference type="Proteomes" id="UP001205861"/>
    </source>
</evidence>
<sequence length="167" mass="18638">MPLIPVLTSLLARASRALGFETVDAFPPGHAYAHTRWDRAYFDIASDLKPDAIERAMCQSIANTPAVFAHIVNPTPRMQRALLSVIDERARRSCGQPGELLKLLVDAYASPHTIEAFAGLRALIEQTQWMDDGERMRHVAAFLRERREADVIESAPNVIPLRLAQPE</sequence>
<dbReference type="RefSeq" id="WP_258857239.1">
    <property type="nucleotide sequence ID" value="NZ_JANUGV010000004.1"/>
</dbReference>
<reference evidence="1 2" key="1">
    <citation type="submission" date="2022-08" db="EMBL/GenBank/DDBJ databases">
        <title>Reclassification of Massilia species as members of the genera Telluria, Duganella, Pseudoduganella, Mokoshia gen. nov. and Zemynaea gen. nov. using orthogonal and non-orthogonal genome-based approaches.</title>
        <authorList>
            <person name="Bowman J.P."/>
        </authorList>
    </citation>
    <scope>NUCLEOTIDE SEQUENCE [LARGE SCALE GENOMIC DNA]</scope>
    <source>
        <strain evidence="1 2">JCM 31607</strain>
    </source>
</reference>
<dbReference type="EMBL" id="JANUGV010000004">
    <property type="protein sequence ID" value="MCS0609588.1"/>
    <property type="molecule type" value="Genomic_DNA"/>
</dbReference>
<protein>
    <submittedName>
        <fullName evidence="1">Uncharacterized protein</fullName>
    </submittedName>
</protein>
<dbReference type="Proteomes" id="UP001205861">
    <property type="component" value="Unassembled WGS sequence"/>
</dbReference>
<gene>
    <name evidence="1" type="ORF">NX773_15580</name>
</gene>
<proteinExistence type="predicted"/>
<name>A0ABT2BNY4_9BURK</name>
<keyword evidence="2" id="KW-1185">Reference proteome</keyword>
<evidence type="ECO:0000313" key="1">
    <source>
        <dbReference type="EMBL" id="MCS0609588.1"/>
    </source>
</evidence>